<evidence type="ECO:0000256" key="7">
    <source>
        <dbReference type="PIRSR" id="PIRSR602481-1"/>
    </source>
</evidence>
<keyword evidence="2 8" id="KW-0678">Repressor</keyword>
<dbReference type="SUPFAM" id="SSF46785">
    <property type="entry name" value="Winged helix' DNA-binding domain"/>
    <property type="match status" value="1"/>
</dbReference>
<keyword evidence="7 8" id="KW-0479">Metal-binding</keyword>
<comment type="similarity">
    <text evidence="1 8">Belongs to the Fur family.</text>
</comment>
<name>A0A4R7JZP2_9GAMM</name>
<dbReference type="Proteomes" id="UP000295830">
    <property type="component" value="Unassembled WGS sequence"/>
</dbReference>
<keyword evidence="8" id="KW-0963">Cytoplasm</keyword>
<sequence length="161" mass="17723">MTTPLPYRSHDHQACISQAMADAHRICQEAGARMTRLREQVLSLVWQSHRPLGAYDILDSLNAEGRKAAPPTVYRTLDFLQQMGLVHRIASLNAFVGCNQPDHRHTGCFLICNRCHNVLEIEAKSIHGAIEAESRDQGFQHAGAVIEVNGVCPACQDAPAS</sequence>
<evidence type="ECO:0000313" key="9">
    <source>
        <dbReference type="EMBL" id="TDT44020.1"/>
    </source>
</evidence>
<accession>A0A4R7JZP2</accession>
<evidence type="ECO:0000256" key="5">
    <source>
        <dbReference type="ARBA" id="ARBA00023125"/>
    </source>
</evidence>
<evidence type="ECO:0000256" key="1">
    <source>
        <dbReference type="ARBA" id="ARBA00007957"/>
    </source>
</evidence>
<evidence type="ECO:0000313" key="10">
    <source>
        <dbReference type="Proteomes" id="UP000295830"/>
    </source>
</evidence>
<dbReference type="GO" id="GO:0008270">
    <property type="term" value="F:zinc ion binding"/>
    <property type="evidence" value="ECO:0007669"/>
    <property type="project" value="TreeGrafter"/>
</dbReference>
<evidence type="ECO:0000256" key="4">
    <source>
        <dbReference type="ARBA" id="ARBA00023015"/>
    </source>
</evidence>
<dbReference type="InterPro" id="IPR043135">
    <property type="entry name" value="Fur_C"/>
</dbReference>
<dbReference type="Gene3D" id="1.10.10.10">
    <property type="entry name" value="Winged helix-like DNA-binding domain superfamily/Winged helix DNA-binding domain"/>
    <property type="match status" value="1"/>
</dbReference>
<dbReference type="Pfam" id="PF01475">
    <property type="entry name" value="FUR"/>
    <property type="match status" value="1"/>
</dbReference>
<proteinExistence type="inferred from homology"/>
<protein>
    <recommendedName>
        <fullName evidence="8">Ferric uptake regulation protein</fullName>
    </recommendedName>
</protein>
<dbReference type="GO" id="GO:1900376">
    <property type="term" value="P:regulation of secondary metabolite biosynthetic process"/>
    <property type="evidence" value="ECO:0007669"/>
    <property type="project" value="TreeGrafter"/>
</dbReference>
<feature type="binding site" evidence="7">
    <location>
        <position position="112"/>
    </location>
    <ligand>
        <name>Zn(2+)</name>
        <dbReference type="ChEBI" id="CHEBI:29105"/>
    </ligand>
</feature>
<dbReference type="InterPro" id="IPR036388">
    <property type="entry name" value="WH-like_DNA-bd_sf"/>
</dbReference>
<reference evidence="9 10" key="1">
    <citation type="submission" date="2019-03" db="EMBL/GenBank/DDBJ databases">
        <title>Genomic Encyclopedia of Type Strains, Phase IV (KMG-IV): sequencing the most valuable type-strain genomes for metagenomic binning, comparative biology and taxonomic classification.</title>
        <authorList>
            <person name="Goeker M."/>
        </authorList>
    </citation>
    <scope>NUCLEOTIDE SEQUENCE [LARGE SCALE GENOMIC DNA]</scope>
    <source>
        <strain evidence="9 10">DSM 15505</strain>
    </source>
</reference>
<dbReference type="RefSeq" id="WP_133734451.1">
    <property type="nucleotide sequence ID" value="NZ_SOAX01000001.1"/>
</dbReference>
<dbReference type="GO" id="GO:0045892">
    <property type="term" value="P:negative regulation of DNA-templated transcription"/>
    <property type="evidence" value="ECO:0007669"/>
    <property type="project" value="TreeGrafter"/>
</dbReference>
<feature type="binding site" evidence="7">
    <location>
        <position position="152"/>
    </location>
    <ligand>
        <name>Zn(2+)</name>
        <dbReference type="ChEBI" id="CHEBI:29105"/>
    </ligand>
</feature>
<organism evidence="9 10">
    <name type="scientific">Halospina denitrificans</name>
    <dbReference type="NCBI Taxonomy" id="332522"/>
    <lineage>
        <taxon>Bacteria</taxon>
        <taxon>Pseudomonadati</taxon>
        <taxon>Pseudomonadota</taxon>
        <taxon>Gammaproteobacteria</taxon>
        <taxon>Halospina</taxon>
    </lineage>
</organism>
<dbReference type="InterPro" id="IPR036390">
    <property type="entry name" value="WH_DNA-bd_sf"/>
</dbReference>
<evidence type="ECO:0000256" key="8">
    <source>
        <dbReference type="RuleBase" id="RU364037"/>
    </source>
</evidence>
<keyword evidence="5 8" id="KW-0238">DNA-binding</keyword>
<dbReference type="OrthoDB" id="9801127at2"/>
<dbReference type="GO" id="GO:0000976">
    <property type="term" value="F:transcription cis-regulatory region binding"/>
    <property type="evidence" value="ECO:0007669"/>
    <property type="project" value="TreeGrafter"/>
</dbReference>
<comment type="subunit">
    <text evidence="8">Homodimer.</text>
</comment>
<comment type="caution">
    <text evidence="9">The sequence shown here is derived from an EMBL/GenBank/DDBJ whole genome shotgun (WGS) entry which is preliminary data.</text>
</comment>
<comment type="subcellular location">
    <subcellularLocation>
        <location evidence="8">Cytoplasm</location>
    </subcellularLocation>
</comment>
<dbReference type="PANTHER" id="PTHR33202:SF6">
    <property type="entry name" value="ZINC UPTAKE REGULATION PROTEIN"/>
    <property type="match status" value="1"/>
</dbReference>
<dbReference type="CDD" id="cd07153">
    <property type="entry name" value="Fur_like"/>
    <property type="match status" value="1"/>
</dbReference>
<dbReference type="GO" id="GO:0005829">
    <property type="term" value="C:cytosol"/>
    <property type="evidence" value="ECO:0007669"/>
    <property type="project" value="TreeGrafter"/>
</dbReference>
<evidence type="ECO:0000256" key="2">
    <source>
        <dbReference type="ARBA" id="ARBA00022491"/>
    </source>
</evidence>
<evidence type="ECO:0000256" key="3">
    <source>
        <dbReference type="ARBA" id="ARBA00022833"/>
    </source>
</evidence>
<dbReference type="Gene3D" id="3.30.1490.190">
    <property type="match status" value="1"/>
</dbReference>
<keyword evidence="10" id="KW-1185">Reference proteome</keyword>
<dbReference type="PANTHER" id="PTHR33202">
    <property type="entry name" value="ZINC UPTAKE REGULATION PROTEIN"/>
    <property type="match status" value="1"/>
</dbReference>
<keyword evidence="6 8" id="KW-0804">Transcription</keyword>
<comment type="cofactor">
    <cofactor evidence="7">
        <name>Zn(2+)</name>
        <dbReference type="ChEBI" id="CHEBI:29105"/>
    </cofactor>
    <text evidence="7">Binds 1 zinc ion per subunit.</text>
</comment>
<dbReference type="EMBL" id="SOAX01000001">
    <property type="protein sequence ID" value="TDT44020.1"/>
    <property type="molecule type" value="Genomic_DNA"/>
</dbReference>
<dbReference type="AlphaFoldDB" id="A0A4R7JZP2"/>
<evidence type="ECO:0000256" key="6">
    <source>
        <dbReference type="ARBA" id="ARBA00023163"/>
    </source>
</evidence>
<feature type="binding site" evidence="7">
    <location>
        <position position="155"/>
    </location>
    <ligand>
        <name>Zn(2+)</name>
        <dbReference type="ChEBI" id="CHEBI:29105"/>
    </ligand>
</feature>
<gene>
    <name evidence="8" type="primary">fur</name>
    <name evidence="9" type="ORF">DES49_0119</name>
</gene>
<feature type="binding site" evidence="7">
    <location>
        <position position="115"/>
    </location>
    <ligand>
        <name>Zn(2+)</name>
        <dbReference type="ChEBI" id="CHEBI:29105"/>
    </ligand>
</feature>
<keyword evidence="4 8" id="KW-0805">Transcription regulation</keyword>
<keyword evidence="8" id="KW-0408">Iron</keyword>
<dbReference type="GO" id="GO:0003700">
    <property type="term" value="F:DNA-binding transcription factor activity"/>
    <property type="evidence" value="ECO:0007669"/>
    <property type="project" value="UniProtKB-UniRule"/>
</dbReference>
<dbReference type="InterPro" id="IPR002481">
    <property type="entry name" value="FUR"/>
</dbReference>
<keyword evidence="3 7" id="KW-0862">Zinc</keyword>